<evidence type="ECO:0000313" key="8">
    <source>
        <dbReference type="EMBL" id="PZQ52491.1"/>
    </source>
</evidence>
<dbReference type="PANTHER" id="PTHR33452">
    <property type="entry name" value="OXIDOREDUCTASE CATD-RELATED"/>
    <property type="match status" value="1"/>
</dbReference>
<keyword evidence="5 7" id="KW-1133">Transmembrane helix</keyword>
<comment type="caution">
    <text evidence="8">The sequence shown here is derived from an EMBL/GenBank/DDBJ whole genome shotgun (WGS) entry which is preliminary data.</text>
</comment>
<keyword evidence="3" id="KW-1003">Cell membrane</keyword>
<evidence type="ECO:0000256" key="4">
    <source>
        <dbReference type="ARBA" id="ARBA00022692"/>
    </source>
</evidence>
<name>A0A2W5NG43_RHOSU</name>
<organism evidence="8 9">
    <name type="scientific">Rhodovulum sulfidophilum</name>
    <name type="common">Rhodobacter sulfidophilus</name>
    <dbReference type="NCBI Taxonomy" id="35806"/>
    <lineage>
        <taxon>Bacteria</taxon>
        <taxon>Pseudomonadati</taxon>
        <taxon>Pseudomonadota</taxon>
        <taxon>Alphaproteobacteria</taxon>
        <taxon>Rhodobacterales</taxon>
        <taxon>Paracoccaceae</taxon>
        <taxon>Rhodovulum</taxon>
    </lineage>
</organism>
<evidence type="ECO:0000256" key="2">
    <source>
        <dbReference type="ARBA" id="ARBA00006679"/>
    </source>
</evidence>
<evidence type="ECO:0000256" key="5">
    <source>
        <dbReference type="ARBA" id="ARBA00022989"/>
    </source>
</evidence>
<protein>
    <submittedName>
        <fullName evidence="8">DoxX family protein</fullName>
    </submittedName>
</protein>
<sequence>MIDTRTAPYGILLLRVALGILFLAHAGLKIFVFTPAGTAQFFASLGLPGGLAYVTMVWEIVGALALILGVWPRVAAVAMIPIMLGTIVTVHGPAGFWFTNPNGGWEYPAFWTIALAVVALAGDGAGTLKPSPIR</sequence>
<accession>A0A2W5NG43</accession>
<evidence type="ECO:0000256" key="6">
    <source>
        <dbReference type="ARBA" id="ARBA00023136"/>
    </source>
</evidence>
<evidence type="ECO:0000256" key="7">
    <source>
        <dbReference type="SAM" id="Phobius"/>
    </source>
</evidence>
<evidence type="ECO:0000256" key="1">
    <source>
        <dbReference type="ARBA" id="ARBA00004651"/>
    </source>
</evidence>
<feature type="transmembrane region" description="Helical" evidence="7">
    <location>
        <begin position="12"/>
        <end position="31"/>
    </location>
</feature>
<evidence type="ECO:0000313" key="9">
    <source>
        <dbReference type="Proteomes" id="UP000249185"/>
    </source>
</evidence>
<feature type="transmembrane region" description="Helical" evidence="7">
    <location>
        <begin position="78"/>
        <end position="98"/>
    </location>
</feature>
<keyword evidence="4 7" id="KW-0812">Transmembrane</keyword>
<dbReference type="InterPro" id="IPR032808">
    <property type="entry name" value="DoxX"/>
</dbReference>
<dbReference type="AlphaFoldDB" id="A0A2W5NG43"/>
<keyword evidence="6 7" id="KW-0472">Membrane</keyword>
<dbReference type="Pfam" id="PF07681">
    <property type="entry name" value="DoxX"/>
    <property type="match status" value="1"/>
</dbReference>
<evidence type="ECO:0000256" key="3">
    <source>
        <dbReference type="ARBA" id="ARBA00022475"/>
    </source>
</evidence>
<reference evidence="8 9" key="1">
    <citation type="submission" date="2017-08" db="EMBL/GenBank/DDBJ databases">
        <title>Infants hospitalized years apart are colonized by the same room-sourced microbial strains.</title>
        <authorList>
            <person name="Brooks B."/>
            <person name="Olm M.R."/>
            <person name="Firek B.A."/>
            <person name="Baker R."/>
            <person name="Thomas B.C."/>
            <person name="Morowitz M.J."/>
            <person name="Banfield J.F."/>
        </authorList>
    </citation>
    <scope>NUCLEOTIDE SEQUENCE [LARGE SCALE GENOMIC DNA]</scope>
    <source>
        <strain evidence="8">S2_005_002_R2_34</strain>
    </source>
</reference>
<dbReference type="InterPro" id="IPR051907">
    <property type="entry name" value="DoxX-like_oxidoreductase"/>
</dbReference>
<gene>
    <name evidence="8" type="ORF">DI556_02240</name>
</gene>
<comment type="subcellular location">
    <subcellularLocation>
        <location evidence="1">Cell membrane</location>
        <topology evidence="1">Multi-pass membrane protein</topology>
    </subcellularLocation>
</comment>
<proteinExistence type="inferred from homology"/>
<dbReference type="PANTHER" id="PTHR33452:SF1">
    <property type="entry name" value="INNER MEMBRANE PROTEIN YPHA-RELATED"/>
    <property type="match status" value="1"/>
</dbReference>
<dbReference type="GO" id="GO:0005886">
    <property type="term" value="C:plasma membrane"/>
    <property type="evidence" value="ECO:0007669"/>
    <property type="project" value="UniProtKB-SubCell"/>
</dbReference>
<feature type="transmembrane region" description="Helical" evidence="7">
    <location>
        <begin position="51"/>
        <end position="71"/>
    </location>
</feature>
<comment type="similarity">
    <text evidence="2">Belongs to the DoxX family.</text>
</comment>
<dbReference type="EMBL" id="QFPW01000001">
    <property type="protein sequence ID" value="PZQ52491.1"/>
    <property type="molecule type" value="Genomic_DNA"/>
</dbReference>
<feature type="transmembrane region" description="Helical" evidence="7">
    <location>
        <begin position="110"/>
        <end position="128"/>
    </location>
</feature>
<dbReference type="Proteomes" id="UP000249185">
    <property type="component" value="Unassembled WGS sequence"/>
</dbReference>